<dbReference type="NCBIfam" id="TIGR01786">
    <property type="entry name" value="TonB-hemlactrns"/>
    <property type="match status" value="1"/>
</dbReference>
<keyword evidence="18" id="KW-1185">Reference proteome</keyword>
<keyword evidence="3 11" id="KW-0813">Transport</keyword>
<dbReference type="Pfam" id="PF07715">
    <property type="entry name" value="Plug"/>
    <property type="match status" value="1"/>
</dbReference>
<dbReference type="InterPro" id="IPR039426">
    <property type="entry name" value="TonB-dep_rcpt-like"/>
</dbReference>
<evidence type="ECO:0000256" key="7">
    <source>
        <dbReference type="ARBA" id="ARBA00023077"/>
    </source>
</evidence>
<dbReference type="SUPFAM" id="SSF56935">
    <property type="entry name" value="Porins"/>
    <property type="match status" value="1"/>
</dbReference>
<dbReference type="Gene3D" id="2.170.130.10">
    <property type="entry name" value="TonB-dependent receptor, plug domain"/>
    <property type="match status" value="1"/>
</dbReference>
<dbReference type="PROSITE" id="PS52016">
    <property type="entry name" value="TONB_DEPENDENT_REC_3"/>
    <property type="match status" value="1"/>
</dbReference>
<evidence type="ECO:0000256" key="9">
    <source>
        <dbReference type="ARBA" id="ARBA00023170"/>
    </source>
</evidence>
<dbReference type="NCBIfam" id="TIGR01785">
    <property type="entry name" value="TonB-hemin"/>
    <property type="match status" value="1"/>
</dbReference>
<evidence type="ECO:0000256" key="6">
    <source>
        <dbReference type="ARBA" id="ARBA00022729"/>
    </source>
</evidence>
<evidence type="ECO:0000256" key="3">
    <source>
        <dbReference type="ARBA" id="ARBA00022448"/>
    </source>
</evidence>
<feature type="domain" description="TonB-dependent receptor plug" evidence="16">
    <location>
        <begin position="48"/>
        <end position="170"/>
    </location>
</feature>
<evidence type="ECO:0000256" key="2">
    <source>
        <dbReference type="ARBA" id="ARBA00009810"/>
    </source>
</evidence>
<protein>
    <submittedName>
        <fullName evidence="17">TonB-dependent hemoglobin/transferrin/lactoferrin family receptor</fullName>
    </submittedName>
</protein>
<feature type="signal peptide" evidence="14">
    <location>
        <begin position="1"/>
        <end position="23"/>
    </location>
</feature>
<evidence type="ECO:0000259" key="15">
    <source>
        <dbReference type="Pfam" id="PF00593"/>
    </source>
</evidence>
<evidence type="ECO:0000256" key="12">
    <source>
        <dbReference type="RuleBase" id="RU003357"/>
    </source>
</evidence>
<keyword evidence="10 11" id="KW-0998">Cell outer membrane</keyword>
<dbReference type="PANTHER" id="PTHR30069:SF29">
    <property type="entry name" value="HEMOGLOBIN AND HEMOGLOBIN-HAPTOGLOBIN-BINDING PROTEIN 1-RELATED"/>
    <property type="match status" value="1"/>
</dbReference>
<feature type="compositionally biased region" description="Basic and acidic residues" evidence="13">
    <location>
        <begin position="228"/>
        <end position="239"/>
    </location>
</feature>
<evidence type="ECO:0000256" key="13">
    <source>
        <dbReference type="SAM" id="MobiDB-lite"/>
    </source>
</evidence>
<feature type="region of interest" description="Disordered" evidence="13">
    <location>
        <begin position="228"/>
        <end position="248"/>
    </location>
</feature>
<organism evidence="17 18">
    <name type="scientific">Herminiimonas contaminans</name>
    <dbReference type="NCBI Taxonomy" id="1111140"/>
    <lineage>
        <taxon>Bacteria</taxon>
        <taxon>Pseudomonadati</taxon>
        <taxon>Pseudomonadota</taxon>
        <taxon>Betaproteobacteria</taxon>
        <taxon>Burkholderiales</taxon>
        <taxon>Oxalobacteraceae</taxon>
        <taxon>Herminiimonas</taxon>
    </lineage>
</organism>
<dbReference type="InterPro" id="IPR037066">
    <property type="entry name" value="Plug_dom_sf"/>
</dbReference>
<evidence type="ECO:0000256" key="11">
    <source>
        <dbReference type="PROSITE-ProRule" id="PRU01360"/>
    </source>
</evidence>
<feature type="chain" id="PRO_5046384242" evidence="14">
    <location>
        <begin position="24"/>
        <end position="754"/>
    </location>
</feature>
<dbReference type="Proteomes" id="UP000657372">
    <property type="component" value="Unassembled WGS sequence"/>
</dbReference>
<reference evidence="17 18" key="1">
    <citation type="submission" date="2020-11" db="EMBL/GenBank/DDBJ databases">
        <title>WGS of Herminiimonas contaminans strain Marseille-Q4544 isolated from planarians Schmidtea mediterranea.</title>
        <authorList>
            <person name="Kangale L."/>
        </authorList>
    </citation>
    <scope>NUCLEOTIDE SEQUENCE [LARGE SCALE GENOMIC DNA]</scope>
    <source>
        <strain evidence="17 18">Marseille-Q4544</strain>
    </source>
</reference>
<evidence type="ECO:0000256" key="1">
    <source>
        <dbReference type="ARBA" id="ARBA00004571"/>
    </source>
</evidence>
<keyword evidence="4 11" id="KW-1134">Transmembrane beta strand</keyword>
<dbReference type="PANTHER" id="PTHR30069">
    <property type="entry name" value="TONB-DEPENDENT OUTER MEMBRANE RECEPTOR"/>
    <property type="match status" value="1"/>
</dbReference>
<feature type="domain" description="TonB-dependent receptor-like beta-barrel" evidence="15">
    <location>
        <begin position="296"/>
        <end position="713"/>
    </location>
</feature>
<evidence type="ECO:0000256" key="14">
    <source>
        <dbReference type="SAM" id="SignalP"/>
    </source>
</evidence>
<comment type="caution">
    <text evidence="17">The sequence shown here is derived from an EMBL/GenBank/DDBJ whole genome shotgun (WGS) entry which is preliminary data.</text>
</comment>
<evidence type="ECO:0000313" key="18">
    <source>
        <dbReference type="Proteomes" id="UP000657372"/>
    </source>
</evidence>
<keyword evidence="7 12" id="KW-0798">TonB box</keyword>
<dbReference type="InterPro" id="IPR012910">
    <property type="entry name" value="Plug_dom"/>
</dbReference>
<dbReference type="RefSeq" id="WP_175624641.1">
    <property type="nucleotide sequence ID" value="NZ_JADOEL010000008.1"/>
</dbReference>
<dbReference type="CDD" id="cd01347">
    <property type="entry name" value="ligand_gated_channel"/>
    <property type="match status" value="1"/>
</dbReference>
<dbReference type="InterPro" id="IPR036942">
    <property type="entry name" value="Beta-barrel_TonB_sf"/>
</dbReference>
<sequence>MKLSKNKLALATMLVLQQWPAHHAGAQQIAKLDEITVTSTRGLGGDINRAAATVSVVTAEEIEQQNAKDIKDALRYEPGVEVRRSVSRTSGISGASATAGRGGNEGITIRGLDGNRVLLLEDGVPVPRAFSVGTLSAGRGSYLNTDLYQRIEVLRGPASSMYGSDGLTGAVNFVVKDPQDYLNIFNKSTYFSLRPSYDSVDNSFGTSGTFAVGGERWQGMLLLNARHGKETDNKGDRDITGTNRTAPDPLTYDTQSVLGRVVFRATSKDVFKWTLATTENKTSGSSPSAIGPAAGGTFVTGYQTSGKVQSDRFTFAYERDDADNPVVQKIRANVFYRDANTNQYTFESGTGTARPRFRDVTYKDEAIGGGVMAESSFNVGGIKNQLVYGFDVSRSQLSQQATGTSWTTCTGTQYCELFPKTNYSIFGAYIQDDIRIGKLSVIPGLRYDSYELDPKASVRYDAQANANGQPAARSKDNALSPRLAFLYEVTPAFVPYAQYARGFRAPSPHEVNSYFNNVGIPNQSYMQIANPNLKAETSNSYEIGLRGKVDLADSRVRYSAAAFAGRYKNFIELVQIGGNFQVATPAINQYINSARANIHGVEARVDWRWNSGWTLRGGFAYTQGDSINRNGVKTGLDTVAPLSVVTGLRYEPNQTWFVQGDLVYAAAKKRGDLASPNVGTQPAFVPSSFAILDVFSGYRVNKNVSFNAGIRNLFDRKYWVWNDIRGLGLASTATNLDAYTSPGRSFNVSMKIEY</sequence>
<dbReference type="EMBL" id="JADOEL010000008">
    <property type="protein sequence ID" value="MBF8178251.1"/>
    <property type="molecule type" value="Genomic_DNA"/>
</dbReference>
<evidence type="ECO:0000313" key="17">
    <source>
        <dbReference type="EMBL" id="MBF8178251.1"/>
    </source>
</evidence>
<dbReference type="Pfam" id="PF00593">
    <property type="entry name" value="TonB_dep_Rec_b-barrel"/>
    <property type="match status" value="1"/>
</dbReference>
<dbReference type="InterPro" id="IPR011276">
    <property type="entry name" value="TonB_haem/Hb_rcpt"/>
</dbReference>
<keyword evidence="9 17" id="KW-0675">Receptor</keyword>
<dbReference type="Gene3D" id="2.40.170.20">
    <property type="entry name" value="TonB-dependent receptor, beta-barrel domain"/>
    <property type="match status" value="1"/>
</dbReference>
<evidence type="ECO:0000259" key="16">
    <source>
        <dbReference type="Pfam" id="PF07715"/>
    </source>
</evidence>
<evidence type="ECO:0000256" key="8">
    <source>
        <dbReference type="ARBA" id="ARBA00023136"/>
    </source>
</evidence>
<dbReference type="InterPro" id="IPR010949">
    <property type="entry name" value="TonB_Hb/transfer/lactofer_rcpt"/>
</dbReference>
<evidence type="ECO:0000256" key="10">
    <source>
        <dbReference type="ARBA" id="ARBA00023237"/>
    </source>
</evidence>
<keyword evidence="8 11" id="KW-0472">Membrane</keyword>
<evidence type="ECO:0000256" key="5">
    <source>
        <dbReference type="ARBA" id="ARBA00022692"/>
    </source>
</evidence>
<name>A0ABS0ETS5_9BURK</name>
<gene>
    <name evidence="17" type="ORF">IXC47_11220</name>
</gene>
<keyword evidence="6 14" id="KW-0732">Signal</keyword>
<dbReference type="InterPro" id="IPR000531">
    <property type="entry name" value="Beta-barrel_TonB"/>
</dbReference>
<accession>A0ABS0ETS5</accession>
<evidence type="ECO:0000256" key="4">
    <source>
        <dbReference type="ARBA" id="ARBA00022452"/>
    </source>
</evidence>
<comment type="subcellular location">
    <subcellularLocation>
        <location evidence="1 11">Cell outer membrane</location>
        <topology evidence="1 11">Multi-pass membrane protein</topology>
    </subcellularLocation>
</comment>
<comment type="similarity">
    <text evidence="2 11 12">Belongs to the TonB-dependent receptor family.</text>
</comment>
<proteinExistence type="inferred from homology"/>
<keyword evidence="5 11" id="KW-0812">Transmembrane</keyword>